<dbReference type="InterPro" id="IPR001434">
    <property type="entry name" value="OmcB-like_DUF11"/>
</dbReference>
<gene>
    <name evidence="7" type="ORF">AVDCRST_MAG03-3574</name>
</gene>
<dbReference type="GO" id="GO:0005975">
    <property type="term" value="P:carbohydrate metabolic process"/>
    <property type="evidence" value="ECO:0007669"/>
    <property type="project" value="UniProtKB-ARBA"/>
</dbReference>
<dbReference type="InterPro" id="IPR013783">
    <property type="entry name" value="Ig-like_fold"/>
</dbReference>
<name>A0A6J4QEQ3_9ACTN</name>
<accession>A0A6J4QEQ3</accession>
<dbReference type="InterPro" id="IPR054399">
    <property type="entry name" value="Fervidolysin-like_N_prodom"/>
</dbReference>
<dbReference type="InterPro" id="IPR050557">
    <property type="entry name" value="RTX_toxin/Mannuronan_C5-epim"/>
</dbReference>
<dbReference type="Pfam" id="PF00353">
    <property type="entry name" value="HemolysinCabind"/>
    <property type="match status" value="2"/>
</dbReference>
<proteinExistence type="predicted"/>
<evidence type="ECO:0000256" key="4">
    <source>
        <dbReference type="SAM" id="SignalP"/>
    </source>
</evidence>
<evidence type="ECO:0000259" key="6">
    <source>
        <dbReference type="Pfam" id="PF22148"/>
    </source>
</evidence>
<keyword evidence="4" id="KW-0732">Signal</keyword>
<feature type="chain" id="PRO_5026851162" evidence="4">
    <location>
        <begin position="34"/>
        <end position="346"/>
    </location>
</feature>
<feature type="region of interest" description="Disordered" evidence="3">
    <location>
        <begin position="321"/>
        <end position="346"/>
    </location>
</feature>
<feature type="domain" description="DUF11" evidence="5">
    <location>
        <begin position="133"/>
        <end position="224"/>
    </location>
</feature>
<organism evidence="7">
    <name type="scientific">uncultured Rubrobacteraceae bacterium</name>
    <dbReference type="NCBI Taxonomy" id="349277"/>
    <lineage>
        <taxon>Bacteria</taxon>
        <taxon>Bacillati</taxon>
        <taxon>Actinomycetota</taxon>
        <taxon>Rubrobacteria</taxon>
        <taxon>Rubrobacterales</taxon>
        <taxon>Rubrobacteraceae</taxon>
        <taxon>environmental samples</taxon>
    </lineage>
</organism>
<sequence length="346" mass="35698">MRRRPFGGLWAALPAAMLATVIALLSLSSPASTQETCPPPHATGNIIVGMDPGASAESLERMKRLNSEGGEENLFQNAWVVEVLAGSDVAGAIALYSVLPGVAYAEPNQIATPDELCVGVGPELSVDFADGPDPVAVGEKLTYAIAVVNSGHAPAPRTAFTTGVPEDSRLVSSGFVNGETEGDCPLETNGIMRCDLGPLASGGSAVLEFVVRPTRPGNLSTIVEPATTGDEVVFERTINTTVTVPEHCTVADTGFHSVLLGTPGRDVICGFDGEDVISAGGGDDVVYGGVGGDTILAGPGSDRLLGGEGDDTLRARDGTRRDVDHLRGGPGTENIAADPWDRVRRD</sequence>
<reference evidence="7" key="1">
    <citation type="submission" date="2020-02" db="EMBL/GenBank/DDBJ databases">
        <authorList>
            <person name="Meier V. D."/>
        </authorList>
    </citation>
    <scope>NUCLEOTIDE SEQUENCE</scope>
    <source>
        <strain evidence="7">AVDCRST_MAG03</strain>
    </source>
</reference>
<dbReference type="PROSITE" id="PS00330">
    <property type="entry name" value="HEMOLYSIN_CALCIUM"/>
    <property type="match status" value="1"/>
</dbReference>
<dbReference type="InterPro" id="IPR001343">
    <property type="entry name" value="Hemolysn_Ca-bd"/>
</dbReference>
<dbReference type="Pfam" id="PF01345">
    <property type="entry name" value="DUF11"/>
    <property type="match status" value="1"/>
</dbReference>
<dbReference type="PANTHER" id="PTHR38340">
    <property type="entry name" value="S-LAYER PROTEIN"/>
    <property type="match status" value="1"/>
</dbReference>
<keyword evidence="2" id="KW-0964">Secreted</keyword>
<dbReference type="PRINTS" id="PR00313">
    <property type="entry name" value="CABNDNGRPT"/>
</dbReference>
<dbReference type="Gene3D" id="2.150.10.10">
    <property type="entry name" value="Serralysin-like metalloprotease, C-terminal"/>
    <property type="match status" value="1"/>
</dbReference>
<evidence type="ECO:0000256" key="3">
    <source>
        <dbReference type="SAM" id="MobiDB-lite"/>
    </source>
</evidence>
<protein>
    <submittedName>
        <fullName evidence="7">Uncharacterized protein</fullName>
    </submittedName>
</protein>
<dbReference type="Pfam" id="PF22148">
    <property type="entry name" value="Fervidolysin_NPro-like"/>
    <property type="match status" value="1"/>
</dbReference>
<dbReference type="Gene3D" id="2.60.40.10">
    <property type="entry name" value="Immunoglobulins"/>
    <property type="match status" value="1"/>
</dbReference>
<dbReference type="PANTHER" id="PTHR38340:SF1">
    <property type="entry name" value="S-LAYER PROTEIN"/>
    <property type="match status" value="1"/>
</dbReference>
<evidence type="ECO:0000256" key="1">
    <source>
        <dbReference type="ARBA" id="ARBA00004613"/>
    </source>
</evidence>
<evidence type="ECO:0000256" key="2">
    <source>
        <dbReference type="ARBA" id="ARBA00022525"/>
    </source>
</evidence>
<comment type="subcellular location">
    <subcellularLocation>
        <location evidence="1">Secreted</location>
    </subcellularLocation>
</comment>
<dbReference type="InterPro" id="IPR011049">
    <property type="entry name" value="Serralysin-like_metalloprot_C"/>
</dbReference>
<dbReference type="GO" id="GO:0005576">
    <property type="term" value="C:extracellular region"/>
    <property type="evidence" value="ECO:0007669"/>
    <property type="project" value="UniProtKB-SubCell"/>
</dbReference>
<dbReference type="AlphaFoldDB" id="A0A6J4QEQ3"/>
<dbReference type="EMBL" id="CADCUT010000210">
    <property type="protein sequence ID" value="CAA9435555.1"/>
    <property type="molecule type" value="Genomic_DNA"/>
</dbReference>
<dbReference type="InterPro" id="IPR018511">
    <property type="entry name" value="Hemolysin-typ_Ca-bd_CS"/>
</dbReference>
<dbReference type="SUPFAM" id="SSF51120">
    <property type="entry name" value="beta-Roll"/>
    <property type="match status" value="1"/>
</dbReference>
<evidence type="ECO:0000313" key="7">
    <source>
        <dbReference type="EMBL" id="CAA9435555.1"/>
    </source>
</evidence>
<evidence type="ECO:0000259" key="5">
    <source>
        <dbReference type="Pfam" id="PF01345"/>
    </source>
</evidence>
<dbReference type="GO" id="GO:0005509">
    <property type="term" value="F:calcium ion binding"/>
    <property type="evidence" value="ECO:0007669"/>
    <property type="project" value="InterPro"/>
</dbReference>
<feature type="domain" description="Fervidolysin-like N-terminal prodomain" evidence="6">
    <location>
        <begin position="41"/>
        <end position="108"/>
    </location>
</feature>
<feature type="signal peptide" evidence="4">
    <location>
        <begin position="1"/>
        <end position="33"/>
    </location>
</feature>